<dbReference type="PANTHER" id="PTHR42776">
    <property type="entry name" value="SERINE PEPTIDASE S9 FAMILY MEMBER"/>
    <property type="match status" value="1"/>
</dbReference>
<organism evidence="4 5">
    <name type="scientific">Shewanella japonica</name>
    <dbReference type="NCBI Taxonomy" id="93973"/>
    <lineage>
        <taxon>Bacteria</taxon>
        <taxon>Pseudomonadati</taxon>
        <taxon>Pseudomonadota</taxon>
        <taxon>Gammaproteobacteria</taxon>
        <taxon>Alteromonadales</taxon>
        <taxon>Shewanellaceae</taxon>
        <taxon>Shewanella</taxon>
    </lineage>
</organism>
<evidence type="ECO:0000313" key="4">
    <source>
        <dbReference type="EMBL" id="ARD23160.1"/>
    </source>
</evidence>
<dbReference type="Pfam" id="PF00326">
    <property type="entry name" value="Peptidase_S9"/>
    <property type="match status" value="1"/>
</dbReference>
<dbReference type="InterPro" id="IPR001375">
    <property type="entry name" value="Peptidase_S9_cat"/>
</dbReference>
<dbReference type="Gene3D" id="3.40.50.1820">
    <property type="entry name" value="alpha/beta hydrolase"/>
    <property type="match status" value="1"/>
</dbReference>
<gene>
    <name evidence="4" type="ORF">SJ2017_2882</name>
</gene>
<keyword evidence="2" id="KW-0732">Signal</keyword>
<evidence type="ECO:0000313" key="5">
    <source>
        <dbReference type="Proteomes" id="UP000191820"/>
    </source>
</evidence>
<keyword evidence="1" id="KW-0378">Hydrolase</keyword>
<dbReference type="SUPFAM" id="SSF82171">
    <property type="entry name" value="DPP6 N-terminal domain-like"/>
    <property type="match status" value="1"/>
</dbReference>
<accession>A0ABM6JLQ7</accession>
<dbReference type="EMBL" id="CP020472">
    <property type="protein sequence ID" value="ARD23160.1"/>
    <property type="molecule type" value="Genomic_DNA"/>
</dbReference>
<feature type="signal peptide" evidence="2">
    <location>
        <begin position="1"/>
        <end position="20"/>
    </location>
</feature>
<sequence length="920" mass="103606">MKLHTFLPLTLLAASVAVNAAQQPKTLSLNDIMHFETLQQPVISDNGRVIAVEAMPDRGDSRALVNIAATQKQYVIDGGSALQLNSQGSFAIAKIEPSLLSAETLKKSELHSGLVLLNTSTGEQQQFEKVKHAEFSPNGEFVAIWFEAEESEEADKEADKDDKAKVDEKDTGSKIKLIHLADNNAHEFEHVTQFAFDTVGKNFVVASNDINNQRHTIKKVNLINNTLNQLHQSQTQQFGELSVSDDGLWLAFTSGDAAVKRDEREYQLSIIDLKNSQVKPTPTTDEWTLNQYSKIFFSEDSLRLFVGRVPQVDKVVSLPEIKQQADLFDTEVVTGLRNLKVWHGDDPKIKPHEVKQYSKELQRTYLAVLHVNANRIVQLADKDVPNVQYGEQKRYLLATSDVPYQKMITWAGFYQDVYLVDLNTGRKQQLLTQHPTNEMPTLSPNARFVAYYQQGQLFLYDIAGVRRHTISKDISVSFANEDHDYPGNAPSYGFGPWLADGSGIIAYDKYDAWQFSSASFDGFMLTAGEGRKTSTQMRIEGLYEDKNVPATIAQQQTVLVHGYNEKTKADSLYSAVVGVPGLTTLMETDAKVKVLAKSKNADTIVYSKERYDLYPDLYTADIAAPQDGVKQTALDKQRDDFNWASAELVQWRDADGRLTDGVLIKPTNYQEGKQYPVMVYFYRFMSDRLHSFPHMAINHRPNFAWYADNGYAIFLPDIRFEVGYPGASAVKGLTSGVQKLIDMGIADPDAVGIQGHSWGGYQTAFAVTQTNIFKAAVTGAPVSNMTSAYSGIRHGSGLARQFQYETGQSRIGESLFNSPQKYIENSPVFYAERIQTPMMIMFGDKDDAVPWEQGVELYLAMRRTGKDVVFLQYEDEPHHLKKYPNKLDYTIRMKQYFDHYLKGAKAPEWLEKGEAYKEYQ</sequence>
<dbReference type="RefSeq" id="WP_420876287.1">
    <property type="nucleotide sequence ID" value="NZ_CP020472.1"/>
</dbReference>
<evidence type="ECO:0000256" key="1">
    <source>
        <dbReference type="ARBA" id="ARBA00022801"/>
    </source>
</evidence>
<evidence type="ECO:0000259" key="3">
    <source>
        <dbReference type="Pfam" id="PF00326"/>
    </source>
</evidence>
<dbReference type="PANTHER" id="PTHR42776:SF27">
    <property type="entry name" value="DIPEPTIDYL PEPTIDASE FAMILY MEMBER 6"/>
    <property type="match status" value="1"/>
</dbReference>
<proteinExistence type="predicted"/>
<feature type="domain" description="Peptidase S9 prolyl oligopeptidase catalytic" evidence="3">
    <location>
        <begin position="726"/>
        <end position="903"/>
    </location>
</feature>
<reference evidence="4 5" key="1">
    <citation type="submission" date="2017-03" db="EMBL/GenBank/DDBJ databases">
        <title>Genome sequencing of Shewanella japonica KCTC 22435.</title>
        <authorList>
            <person name="Kim K.M."/>
        </authorList>
    </citation>
    <scope>NUCLEOTIDE SEQUENCE [LARGE SCALE GENOMIC DNA]</scope>
    <source>
        <strain evidence="4 5">KCTC 22435</strain>
    </source>
</reference>
<feature type="chain" id="PRO_5046883986" evidence="2">
    <location>
        <begin position="21"/>
        <end position="920"/>
    </location>
</feature>
<keyword evidence="5" id="KW-1185">Reference proteome</keyword>
<name>A0ABM6JLQ7_9GAMM</name>
<dbReference type="SUPFAM" id="SSF53474">
    <property type="entry name" value="alpha/beta-Hydrolases"/>
    <property type="match status" value="1"/>
</dbReference>
<dbReference type="InterPro" id="IPR029058">
    <property type="entry name" value="AB_hydrolase_fold"/>
</dbReference>
<evidence type="ECO:0000256" key="2">
    <source>
        <dbReference type="SAM" id="SignalP"/>
    </source>
</evidence>
<protein>
    <submittedName>
        <fullName evidence="4">Peptidase S9</fullName>
    </submittedName>
</protein>
<dbReference type="Proteomes" id="UP000191820">
    <property type="component" value="Chromosome"/>
</dbReference>